<dbReference type="PANTHER" id="PTHR34940">
    <property type="entry name" value="PHOTOSYSTEM II 5 KDA PROTEIN, CHLOROPLASTIC"/>
    <property type="match status" value="1"/>
</dbReference>
<dbReference type="Proteomes" id="UP001161247">
    <property type="component" value="Chromosome 5"/>
</dbReference>
<dbReference type="AlphaFoldDB" id="A0AAV1DH11"/>
<dbReference type="EMBL" id="OX459122">
    <property type="protein sequence ID" value="CAI9106320.1"/>
    <property type="molecule type" value="Genomic_DNA"/>
</dbReference>
<dbReference type="PANTHER" id="PTHR34940:SF4">
    <property type="entry name" value="OS02G0581100 PROTEIN"/>
    <property type="match status" value="1"/>
</dbReference>
<sequence>MASMTMTASLFLGGSAGVISKQLPTTTAPGRRGALVVKASRVSEGEKMVVNNKEENGGAGNGRRDLVFAVAAAAACGLAKAAMADVVEPKRGTTEAKKKYAPVCVTMPTAKICHK</sequence>
<reference evidence="1" key="1">
    <citation type="submission" date="2023-03" db="EMBL/GenBank/DDBJ databases">
        <authorList>
            <person name="Julca I."/>
        </authorList>
    </citation>
    <scope>NUCLEOTIDE SEQUENCE</scope>
</reference>
<gene>
    <name evidence="1" type="ORF">OLC1_LOCUS14833</name>
</gene>
<accession>A0AAV1DH11</accession>
<organism evidence="1 2">
    <name type="scientific">Oldenlandia corymbosa var. corymbosa</name>
    <dbReference type="NCBI Taxonomy" id="529605"/>
    <lineage>
        <taxon>Eukaryota</taxon>
        <taxon>Viridiplantae</taxon>
        <taxon>Streptophyta</taxon>
        <taxon>Embryophyta</taxon>
        <taxon>Tracheophyta</taxon>
        <taxon>Spermatophyta</taxon>
        <taxon>Magnoliopsida</taxon>
        <taxon>eudicotyledons</taxon>
        <taxon>Gunneridae</taxon>
        <taxon>Pentapetalae</taxon>
        <taxon>asterids</taxon>
        <taxon>lamiids</taxon>
        <taxon>Gentianales</taxon>
        <taxon>Rubiaceae</taxon>
        <taxon>Rubioideae</taxon>
        <taxon>Spermacoceae</taxon>
        <taxon>Hedyotis-Oldenlandia complex</taxon>
        <taxon>Oldenlandia</taxon>
    </lineage>
</organism>
<evidence type="ECO:0000313" key="1">
    <source>
        <dbReference type="EMBL" id="CAI9106320.1"/>
    </source>
</evidence>
<name>A0AAV1DH11_OLDCO</name>
<dbReference type="InterPro" id="IPR040296">
    <property type="entry name" value="PSBT"/>
</dbReference>
<protein>
    <submittedName>
        <fullName evidence="1">OLC1v1005450C1</fullName>
    </submittedName>
</protein>
<keyword evidence="2" id="KW-1185">Reference proteome</keyword>
<proteinExistence type="predicted"/>
<evidence type="ECO:0000313" key="2">
    <source>
        <dbReference type="Proteomes" id="UP001161247"/>
    </source>
</evidence>